<evidence type="ECO:0000256" key="1">
    <source>
        <dbReference type="ARBA" id="ARBA00007068"/>
    </source>
</evidence>
<dbReference type="RefSeq" id="WP_126628049.1">
    <property type="nucleotide sequence ID" value="NZ_BIFT01000001.1"/>
</dbReference>
<dbReference type="Gene3D" id="3.60.70.12">
    <property type="entry name" value="L-amino peptidase D-ALA esterase/amidase"/>
    <property type="match status" value="1"/>
</dbReference>
<dbReference type="InterPro" id="IPR005321">
    <property type="entry name" value="Peptidase_S58_DmpA"/>
</dbReference>
<sequence length="320" mass="32232">MFDDITDVPGIRVGHDTNLEAGTGCTVVLCETPAVGGVDVRGGAPATRETDLLHPLCMVDEVNAVLLTGGSAFGLDAASGVVRYLEERGVGYDTGVVRVPIVPAAAIFDLPFGSATIRPDSASGYQACKSAETATGPLEQGTIGGGTGATVGKMLGPDFAMKGGVGSASQELIGGIIVGAIVLVNALGDIIDLQTQQVVAGTRNAAGKSSATNNPFGNTTIAVIATNATLTKAEATKVAQMAHDGMAHVIRPAHTMFDGDTVFTLALGDKTSGIQHDTATAAQHVSTLGAAAAHTLARAIVKAVRQASELHNIPAASSLL</sequence>
<protein>
    <submittedName>
        <fullName evidence="2">Peptidase S58</fullName>
    </submittedName>
</protein>
<dbReference type="CDD" id="cd02252">
    <property type="entry name" value="nylC_like"/>
    <property type="match status" value="1"/>
</dbReference>
<dbReference type="PANTHER" id="PTHR36512">
    <property type="entry name" value="D-AMINOPEPTIDASE"/>
    <property type="match status" value="1"/>
</dbReference>
<name>A0A402B8T3_9CHLR</name>
<proteinExistence type="inferred from homology"/>
<dbReference type="GO" id="GO:0004177">
    <property type="term" value="F:aminopeptidase activity"/>
    <property type="evidence" value="ECO:0007669"/>
    <property type="project" value="TreeGrafter"/>
</dbReference>
<evidence type="ECO:0000313" key="2">
    <source>
        <dbReference type="EMBL" id="GCE27755.1"/>
    </source>
</evidence>
<gene>
    <name evidence="2" type="ORF">KDA_32390</name>
</gene>
<dbReference type="OrthoDB" id="9808347at2"/>
<evidence type="ECO:0000313" key="3">
    <source>
        <dbReference type="Proteomes" id="UP000287171"/>
    </source>
</evidence>
<dbReference type="InterPro" id="IPR016117">
    <property type="entry name" value="ArgJ-like_dom_sf"/>
</dbReference>
<comment type="caution">
    <text evidence="2">The sequence shown here is derived from an EMBL/GenBank/DDBJ whole genome shotgun (WGS) entry which is preliminary data.</text>
</comment>
<dbReference type="Proteomes" id="UP000287171">
    <property type="component" value="Unassembled WGS sequence"/>
</dbReference>
<dbReference type="AlphaFoldDB" id="A0A402B8T3"/>
<dbReference type="Pfam" id="PF03576">
    <property type="entry name" value="Peptidase_S58"/>
    <property type="match status" value="1"/>
</dbReference>
<keyword evidence="3" id="KW-1185">Reference proteome</keyword>
<dbReference type="SUPFAM" id="SSF56266">
    <property type="entry name" value="DmpA/ArgJ-like"/>
    <property type="match status" value="1"/>
</dbReference>
<accession>A0A402B8T3</accession>
<comment type="similarity">
    <text evidence="1">Belongs to the peptidase S58 family.</text>
</comment>
<reference evidence="3" key="1">
    <citation type="submission" date="2018-12" db="EMBL/GenBank/DDBJ databases">
        <title>Tengunoibacter tsumagoiensis gen. nov., sp. nov., Dictyobacter kobayashii sp. nov., D. alpinus sp. nov., and D. joshuensis sp. nov. and description of Dictyobacteraceae fam. nov. within the order Ktedonobacterales isolated from Tengu-no-mugimeshi.</title>
        <authorList>
            <person name="Wang C.M."/>
            <person name="Zheng Y."/>
            <person name="Sakai Y."/>
            <person name="Toyoda A."/>
            <person name="Minakuchi Y."/>
            <person name="Abe K."/>
            <person name="Yokota A."/>
            <person name="Yabe S."/>
        </authorList>
    </citation>
    <scope>NUCLEOTIDE SEQUENCE [LARGE SCALE GENOMIC DNA]</scope>
    <source>
        <strain evidence="3">Uno16</strain>
    </source>
</reference>
<dbReference type="EMBL" id="BIFT01000001">
    <property type="protein sequence ID" value="GCE27755.1"/>
    <property type="molecule type" value="Genomic_DNA"/>
</dbReference>
<dbReference type="PANTHER" id="PTHR36512:SF3">
    <property type="entry name" value="BLR5678 PROTEIN"/>
    <property type="match status" value="1"/>
</dbReference>
<organism evidence="2 3">
    <name type="scientific">Dictyobacter alpinus</name>
    <dbReference type="NCBI Taxonomy" id="2014873"/>
    <lineage>
        <taxon>Bacteria</taxon>
        <taxon>Bacillati</taxon>
        <taxon>Chloroflexota</taxon>
        <taxon>Ktedonobacteria</taxon>
        <taxon>Ktedonobacterales</taxon>
        <taxon>Dictyobacteraceae</taxon>
        <taxon>Dictyobacter</taxon>
    </lineage>
</organism>